<keyword evidence="11" id="KW-1185">Reference proteome</keyword>
<organism evidence="10 11">
    <name type="scientific">Roseburia yibonii</name>
    <dbReference type="NCBI Taxonomy" id="2763063"/>
    <lineage>
        <taxon>Bacteria</taxon>
        <taxon>Bacillati</taxon>
        <taxon>Bacillota</taxon>
        <taxon>Clostridia</taxon>
        <taxon>Lachnospirales</taxon>
        <taxon>Lachnospiraceae</taxon>
        <taxon>Roseburia</taxon>
    </lineage>
</organism>
<evidence type="ECO:0000259" key="7">
    <source>
        <dbReference type="Pfam" id="PF00460"/>
    </source>
</evidence>
<dbReference type="Proteomes" id="UP000621540">
    <property type="component" value="Unassembled WGS sequence"/>
</dbReference>
<comment type="caution">
    <text evidence="10">The sequence shown here is derived from an EMBL/GenBank/DDBJ whole genome shotgun (WGS) entry which is preliminary data.</text>
</comment>
<evidence type="ECO:0000313" key="11">
    <source>
        <dbReference type="Proteomes" id="UP000621540"/>
    </source>
</evidence>
<evidence type="ECO:0000259" key="8">
    <source>
        <dbReference type="Pfam" id="PF06429"/>
    </source>
</evidence>
<evidence type="ECO:0000256" key="6">
    <source>
        <dbReference type="ARBA" id="ARBA00023143"/>
    </source>
</evidence>
<feature type="domain" description="Flagellar basal-body/hook protein C-terminal" evidence="8">
    <location>
        <begin position="580"/>
        <end position="619"/>
    </location>
</feature>
<evidence type="ECO:0000259" key="9">
    <source>
        <dbReference type="Pfam" id="PF22638"/>
    </source>
</evidence>
<keyword evidence="6" id="KW-0975">Bacterial flagellum</keyword>
<keyword evidence="10" id="KW-0969">Cilium</keyword>
<reference evidence="10 11" key="1">
    <citation type="submission" date="2020-08" db="EMBL/GenBank/DDBJ databases">
        <title>Genome public.</title>
        <authorList>
            <person name="Liu C."/>
            <person name="Sun Q."/>
        </authorList>
    </citation>
    <scope>NUCLEOTIDE SEQUENCE [LARGE SCALE GENOMIC DNA]</scope>
    <source>
        <strain evidence="10 11">BX0805</strain>
    </source>
</reference>
<dbReference type="InterPro" id="IPR002371">
    <property type="entry name" value="FlgK"/>
</dbReference>
<dbReference type="InterPro" id="IPR010930">
    <property type="entry name" value="Flg_bb/hook_C_dom"/>
</dbReference>
<evidence type="ECO:0000256" key="4">
    <source>
        <dbReference type="ARBA" id="ARBA00016244"/>
    </source>
</evidence>
<dbReference type="PANTHER" id="PTHR30033:SF2">
    <property type="entry name" value="FLAGELLAR HOOK PROTEIN"/>
    <property type="match status" value="1"/>
</dbReference>
<name>A0ABR7I9R5_9FIRM</name>
<dbReference type="PRINTS" id="PR01005">
    <property type="entry name" value="FLGHOOKAP1"/>
</dbReference>
<dbReference type="EMBL" id="JACOQH010000003">
    <property type="protein sequence ID" value="MBC5753678.1"/>
    <property type="molecule type" value="Genomic_DNA"/>
</dbReference>
<protein>
    <recommendedName>
        <fullName evidence="4">Flagellar hook-associated protein 1</fullName>
    </recommendedName>
</protein>
<dbReference type="SUPFAM" id="SSF64518">
    <property type="entry name" value="Phase 1 flagellin"/>
    <property type="match status" value="1"/>
</dbReference>
<evidence type="ECO:0000256" key="1">
    <source>
        <dbReference type="ARBA" id="ARBA00004365"/>
    </source>
</evidence>
<comment type="subcellular location">
    <subcellularLocation>
        <location evidence="1">Bacterial flagellum</location>
    </subcellularLocation>
    <subcellularLocation>
        <location evidence="2">Secreted</location>
    </subcellularLocation>
</comment>
<keyword evidence="10" id="KW-0966">Cell projection</keyword>
<dbReference type="PANTHER" id="PTHR30033">
    <property type="entry name" value="FLAGELLAR HOOK-ASSOCIATED PROTEIN 1"/>
    <property type="match status" value="1"/>
</dbReference>
<keyword evidence="10" id="KW-0282">Flagellum</keyword>
<dbReference type="InterPro" id="IPR053927">
    <property type="entry name" value="FlgK_helical"/>
</dbReference>
<dbReference type="Pfam" id="PF22638">
    <property type="entry name" value="FlgK_D1"/>
    <property type="match status" value="1"/>
</dbReference>
<evidence type="ECO:0000256" key="3">
    <source>
        <dbReference type="ARBA" id="ARBA00009677"/>
    </source>
</evidence>
<dbReference type="Pfam" id="PF06429">
    <property type="entry name" value="Flg_bbr_C"/>
    <property type="match status" value="1"/>
</dbReference>
<accession>A0ABR7I9R5</accession>
<feature type="domain" description="Flagellar hook-associated protein FlgK helical" evidence="9">
    <location>
        <begin position="102"/>
        <end position="301"/>
    </location>
</feature>
<dbReference type="Pfam" id="PF00460">
    <property type="entry name" value="Flg_bb_rod"/>
    <property type="match status" value="1"/>
</dbReference>
<comment type="similarity">
    <text evidence="3">Belongs to the flagella basal body rod proteins family.</text>
</comment>
<proteinExistence type="inferred from homology"/>
<keyword evidence="5" id="KW-0964">Secreted</keyword>
<gene>
    <name evidence="10" type="ORF">H8Z76_06470</name>
</gene>
<dbReference type="RefSeq" id="WP_022516180.1">
    <property type="nucleotide sequence ID" value="NZ_JACOQH010000003.1"/>
</dbReference>
<dbReference type="InterPro" id="IPR001444">
    <property type="entry name" value="Flag_bb_rod_N"/>
</dbReference>
<evidence type="ECO:0000313" key="10">
    <source>
        <dbReference type="EMBL" id="MBC5753678.1"/>
    </source>
</evidence>
<feature type="domain" description="Flagellar basal body rod protein N-terminal" evidence="7">
    <location>
        <begin position="8"/>
        <end position="36"/>
    </location>
</feature>
<evidence type="ECO:0000256" key="5">
    <source>
        <dbReference type="ARBA" id="ARBA00022525"/>
    </source>
</evidence>
<sequence length="622" mass="69720">MANSFGSLYIGSSSLRNHQNAINTTANNLANVGTTGHVRQQVLFTDENYIKFANAAISPQQYGLGVSIGDVVHTRDMFLDKLYRSTSARSAFYETSYEAAYEVQTYLQEMEGKQFQNALKDFWNAFNNFGTDPGNSTAQNMVIQKASLFLSRSKAVYSGLKSYQKNINTQISEKIDKVNELAQNIFDLNYEIQKIEAGGIETAMDLRDARDQALDQLSAYGKIEYEENPDGIVSVRFENHDLLDEVRVYNMAKQTDKVTDFITPYWPNTSDMTSGDLDYVYDLTEEISSDMNTDMGSIKAQLLARGDMTPTYYNLFHNADGSTMTSEQYQEGIGKSTMMNSLAEFDQLIHTMMTQINDLFCPNTQVAEDGTCYDADGNVLYHTIEATVNGETVRVLADENGNAYYDADGNMIVATDAKFLDVNTTPRGEDGQLPPQELFKRNGCDRYTEITLRDAAGNAVTDANGNEIKIWKYNEEDLNDRSKMYTTEGVSINGDLLKIGTNLPHMKANMKDVDYDLGNKLLAAWTTESMWLSPYDTENCTFEKFYTKMVDELAMNGNIYATATDTLSGSLLSTDNKRQEVIGVSTDEELTNMIKYQNGYNAASRYINVIAAMIDTLLNSMR</sequence>
<evidence type="ECO:0000256" key="2">
    <source>
        <dbReference type="ARBA" id="ARBA00004613"/>
    </source>
</evidence>